<accession>A0A917I382</accession>
<dbReference type="EMBL" id="BMES01000001">
    <property type="protein sequence ID" value="GGH08113.1"/>
    <property type="molecule type" value="Genomic_DNA"/>
</dbReference>
<dbReference type="Proteomes" id="UP000603912">
    <property type="component" value="Unassembled WGS sequence"/>
</dbReference>
<organism evidence="1 2">
    <name type="scientific">Alsobacter metallidurans</name>
    <dbReference type="NCBI Taxonomy" id="340221"/>
    <lineage>
        <taxon>Bacteria</taxon>
        <taxon>Pseudomonadati</taxon>
        <taxon>Pseudomonadota</taxon>
        <taxon>Alphaproteobacteria</taxon>
        <taxon>Hyphomicrobiales</taxon>
        <taxon>Alsobacteraceae</taxon>
        <taxon>Alsobacter</taxon>
    </lineage>
</organism>
<name>A0A917I382_9HYPH</name>
<proteinExistence type="predicted"/>
<keyword evidence="2" id="KW-1185">Reference proteome</keyword>
<dbReference type="AlphaFoldDB" id="A0A917I382"/>
<evidence type="ECO:0000313" key="2">
    <source>
        <dbReference type="Proteomes" id="UP000603912"/>
    </source>
</evidence>
<protein>
    <submittedName>
        <fullName evidence="1">Uncharacterized protein</fullName>
    </submittedName>
</protein>
<reference evidence="1" key="2">
    <citation type="submission" date="2020-09" db="EMBL/GenBank/DDBJ databases">
        <authorList>
            <person name="Sun Q."/>
            <person name="Zhou Y."/>
        </authorList>
    </citation>
    <scope>NUCLEOTIDE SEQUENCE</scope>
    <source>
        <strain evidence="1">CGMCC 1.12214</strain>
    </source>
</reference>
<comment type="caution">
    <text evidence="1">The sequence shown here is derived from an EMBL/GenBank/DDBJ whole genome shotgun (WGS) entry which is preliminary data.</text>
</comment>
<gene>
    <name evidence="1" type="ORF">GCM10007036_03390</name>
</gene>
<reference evidence="1" key="1">
    <citation type="journal article" date="2014" name="Int. J. Syst. Evol. Microbiol.">
        <title>Complete genome sequence of Corynebacterium casei LMG S-19264T (=DSM 44701T), isolated from a smear-ripened cheese.</title>
        <authorList>
            <consortium name="US DOE Joint Genome Institute (JGI-PGF)"/>
            <person name="Walter F."/>
            <person name="Albersmeier A."/>
            <person name="Kalinowski J."/>
            <person name="Ruckert C."/>
        </authorList>
    </citation>
    <scope>NUCLEOTIDE SEQUENCE</scope>
    <source>
        <strain evidence="1">CGMCC 1.12214</strain>
    </source>
</reference>
<sequence length="60" mass="5750">MKSSRTSGGSSGFGAFGALAFFAGFAFAAGLAPAEVFGLGLGFAATFPRAASAAIGLVES</sequence>
<evidence type="ECO:0000313" key="1">
    <source>
        <dbReference type="EMBL" id="GGH08113.1"/>
    </source>
</evidence>